<keyword evidence="5" id="KW-0560">Oxidoreductase</keyword>
<evidence type="ECO:0000259" key="6">
    <source>
        <dbReference type="Pfam" id="PF00881"/>
    </source>
</evidence>
<reference evidence="8" key="1">
    <citation type="journal article" date="2019" name="Int. J. Syst. Evol. Microbiol.">
        <title>The Global Catalogue of Microorganisms (GCM) 10K type strain sequencing project: providing services to taxonomists for standard genome sequencing and annotation.</title>
        <authorList>
            <consortium name="The Broad Institute Genomics Platform"/>
            <consortium name="The Broad Institute Genome Sequencing Center for Infectious Disease"/>
            <person name="Wu L."/>
            <person name="Ma J."/>
        </authorList>
    </citation>
    <scope>NUCLEOTIDE SEQUENCE [LARGE SCALE GENOMIC DNA]</scope>
    <source>
        <strain evidence="8">CCUG 62982</strain>
    </source>
</reference>
<comment type="cofactor">
    <cofactor evidence="1">
        <name>FMN</name>
        <dbReference type="ChEBI" id="CHEBI:58210"/>
    </cofactor>
</comment>
<keyword evidence="3" id="KW-0285">Flavoprotein</keyword>
<sequence length="236" mass="25326">MSAGDKRSRAGVTDQAAFFAALAKERRSVRGFLPTPVPQSLLEEVFTVAQLAPSNCNAQPWIVHVVSGEAAERLRSGLYDAARTGGAPAGDFAMTGSYPDEYRARQIGSAKALFGAQGIARDDVEGRKRSFLRNFRFFDAPHAAFVFLDERFGIREAADCGMFAQTLMLALAANGLASCAQTALSFNPSLVRDLLGIPSGHKLLFGLAFGYEDPAHPANAARTDRAALSEAVTFHR</sequence>
<dbReference type="PANTHER" id="PTHR43673">
    <property type="entry name" value="NAD(P)H NITROREDUCTASE YDGI-RELATED"/>
    <property type="match status" value="1"/>
</dbReference>
<accession>A0ABW3H2M7</accession>
<dbReference type="Pfam" id="PF00881">
    <property type="entry name" value="Nitroreductase"/>
    <property type="match status" value="1"/>
</dbReference>
<dbReference type="Proteomes" id="UP001596977">
    <property type="component" value="Unassembled WGS sequence"/>
</dbReference>
<dbReference type="SUPFAM" id="SSF55469">
    <property type="entry name" value="FMN-dependent nitroreductase-like"/>
    <property type="match status" value="1"/>
</dbReference>
<evidence type="ECO:0000313" key="8">
    <source>
        <dbReference type="Proteomes" id="UP001596977"/>
    </source>
</evidence>
<evidence type="ECO:0000256" key="4">
    <source>
        <dbReference type="ARBA" id="ARBA00022643"/>
    </source>
</evidence>
<dbReference type="InterPro" id="IPR000415">
    <property type="entry name" value="Nitroreductase-like"/>
</dbReference>
<proteinExistence type="inferred from homology"/>
<dbReference type="PANTHER" id="PTHR43673:SF2">
    <property type="entry name" value="NITROREDUCTASE"/>
    <property type="match status" value="1"/>
</dbReference>
<keyword evidence="8" id="KW-1185">Reference proteome</keyword>
<protein>
    <submittedName>
        <fullName evidence="7">Nitroreductase</fullName>
    </submittedName>
</protein>
<name>A0ABW3H2M7_9SPHN</name>
<comment type="caution">
    <text evidence="7">The sequence shown here is derived from an EMBL/GenBank/DDBJ whole genome shotgun (WGS) entry which is preliminary data.</text>
</comment>
<comment type="similarity">
    <text evidence="2">Belongs to the nitroreductase family.</text>
</comment>
<evidence type="ECO:0000256" key="3">
    <source>
        <dbReference type="ARBA" id="ARBA00022630"/>
    </source>
</evidence>
<evidence type="ECO:0000256" key="1">
    <source>
        <dbReference type="ARBA" id="ARBA00001917"/>
    </source>
</evidence>
<dbReference type="CDD" id="cd02136">
    <property type="entry name" value="PnbA_NfnB-like"/>
    <property type="match status" value="1"/>
</dbReference>
<keyword evidence="4" id="KW-0288">FMN</keyword>
<evidence type="ECO:0000256" key="2">
    <source>
        <dbReference type="ARBA" id="ARBA00007118"/>
    </source>
</evidence>
<dbReference type="EMBL" id="JBHTJG010000001">
    <property type="protein sequence ID" value="MFD0945623.1"/>
    <property type="molecule type" value="Genomic_DNA"/>
</dbReference>
<evidence type="ECO:0000313" key="7">
    <source>
        <dbReference type="EMBL" id="MFD0945623.1"/>
    </source>
</evidence>
<feature type="domain" description="Nitroreductase" evidence="6">
    <location>
        <begin position="24"/>
        <end position="211"/>
    </location>
</feature>
<dbReference type="Gene3D" id="3.40.109.10">
    <property type="entry name" value="NADH Oxidase"/>
    <property type="match status" value="1"/>
</dbReference>
<organism evidence="7 8">
    <name type="scientific">Sphingomonas canadensis</name>
    <dbReference type="NCBI Taxonomy" id="1219257"/>
    <lineage>
        <taxon>Bacteria</taxon>
        <taxon>Pseudomonadati</taxon>
        <taxon>Pseudomonadota</taxon>
        <taxon>Alphaproteobacteria</taxon>
        <taxon>Sphingomonadales</taxon>
        <taxon>Sphingomonadaceae</taxon>
        <taxon>Sphingomonas</taxon>
    </lineage>
</organism>
<dbReference type="InterPro" id="IPR029479">
    <property type="entry name" value="Nitroreductase"/>
</dbReference>
<dbReference type="RefSeq" id="WP_380916256.1">
    <property type="nucleotide sequence ID" value="NZ_JBHTJG010000001.1"/>
</dbReference>
<evidence type="ECO:0000256" key="5">
    <source>
        <dbReference type="ARBA" id="ARBA00023002"/>
    </source>
</evidence>
<gene>
    <name evidence="7" type="ORF">ACFQ1E_04665</name>
</gene>